<reference evidence="1 2" key="1">
    <citation type="journal article" date="2014" name="Gene">
        <title>A comparative genomic analysis of the alkalitolerant soil bacterium Bacillus lehensis G1.</title>
        <authorList>
            <person name="Noor Y.M."/>
            <person name="Samsulrizal N.H."/>
            <person name="Jema'on N.A."/>
            <person name="Low K.O."/>
            <person name="Ramli A.N."/>
            <person name="Alias N.I."/>
            <person name="Damis S.I."/>
            <person name="Fuzi S.F."/>
            <person name="Isa M.N."/>
            <person name="Murad A.M."/>
            <person name="Raih M.F."/>
            <person name="Bakar F.D."/>
            <person name="Najimudin N."/>
            <person name="Mahadi N.M."/>
            <person name="Illias R.M."/>
        </authorList>
    </citation>
    <scope>NUCLEOTIDE SEQUENCE [LARGE SCALE GENOMIC DNA]</scope>
    <source>
        <strain evidence="1 2">G1</strain>
    </source>
</reference>
<sequence length="77" mass="8972">MATYHSLDVGVHYKATDLDQFVNKKEVVLLSSNENHLFSDPEREFKVIQSFNGFFEHSSDNGEKEYRSKKAYVLEKV</sequence>
<dbReference type="eggNOG" id="ENOG5032Y44">
    <property type="taxonomic scope" value="Bacteria"/>
</dbReference>
<dbReference type="PATRIC" id="fig|1246626.3.peg.1113"/>
<dbReference type="HOGENOM" id="CLU_2605165_0_0_9"/>
<evidence type="ECO:0000313" key="1">
    <source>
        <dbReference type="EMBL" id="AIC93712.1"/>
    </source>
</evidence>
<protein>
    <submittedName>
        <fullName evidence="1">Uncharacterized protein</fullName>
    </submittedName>
</protein>
<dbReference type="EMBL" id="CP003923">
    <property type="protein sequence ID" value="AIC93712.1"/>
    <property type="molecule type" value="Genomic_DNA"/>
</dbReference>
<evidence type="ECO:0000313" key="2">
    <source>
        <dbReference type="Proteomes" id="UP000027142"/>
    </source>
</evidence>
<dbReference type="AlphaFoldDB" id="A0A060LUC2"/>
<dbReference type="STRING" id="1246626.BleG1_1109"/>
<proteinExistence type="predicted"/>
<organism evidence="1 2">
    <name type="scientific">Shouchella lehensis G1</name>
    <dbReference type="NCBI Taxonomy" id="1246626"/>
    <lineage>
        <taxon>Bacteria</taxon>
        <taxon>Bacillati</taxon>
        <taxon>Bacillota</taxon>
        <taxon>Bacilli</taxon>
        <taxon>Bacillales</taxon>
        <taxon>Bacillaceae</taxon>
        <taxon>Shouchella</taxon>
    </lineage>
</organism>
<dbReference type="KEGG" id="ble:BleG1_1109"/>
<gene>
    <name evidence="1" type="ORF">BleG1_1109</name>
</gene>
<accession>A0A060LUC2</accession>
<keyword evidence="2" id="KW-1185">Reference proteome</keyword>
<dbReference type="RefSeq" id="WP_038478144.1">
    <property type="nucleotide sequence ID" value="NZ_CP003923.1"/>
</dbReference>
<dbReference type="OrthoDB" id="2969981at2"/>
<name>A0A060LUC2_9BACI</name>
<dbReference type="Proteomes" id="UP000027142">
    <property type="component" value="Chromosome"/>
</dbReference>